<dbReference type="PANTHER" id="PTHR43133:SF60">
    <property type="entry name" value="RNA POLYMERASE SIGMA FACTOR SIGV"/>
    <property type="match status" value="1"/>
</dbReference>
<dbReference type="InterPro" id="IPR013249">
    <property type="entry name" value="RNA_pol_sigma70_r4_t2"/>
</dbReference>
<evidence type="ECO:0000256" key="1">
    <source>
        <dbReference type="ARBA" id="ARBA00010641"/>
    </source>
</evidence>
<dbReference type="NCBIfam" id="TIGR02937">
    <property type="entry name" value="sigma70-ECF"/>
    <property type="match status" value="1"/>
</dbReference>
<protein>
    <recommendedName>
        <fullName evidence="6">RNA polymerase sigma factor</fullName>
    </recommendedName>
</protein>
<dbReference type="GO" id="GO:0016987">
    <property type="term" value="F:sigma factor activity"/>
    <property type="evidence" value="ECO:0007669"/>
    <property type="project" value="UniProtKB-KW"/>
</dbReference>
<dbReference type="CDD" id="cd06171">
    <property type="entry name" value="Sigma70_r4"/>
    <property type="match status" value="1"/>
</dbReference>
<dbReference type="GO" id="GO:0006352">
    <property type="term" value="P:DNA-templated transcription initiation"/>
    <property type="evidence" value="ECO:0007669"/>
    <property type="project" value="InterPro"/>
</dbReference>
<evidence type="ECO:0000259" key="7">
    <source>
        <dbReference type="Pfam" id="PF04542"/>
    </source>
</evidence>
<evidence type="ECO:0000256" key="5">
    <source>
        <dbReference type="ARBA" id="ARBA00023163"/>
    </source>
</evidence>
<dbReference type="GO" id="GO:0006950">
    <property type="term" value="P:response to stress"/>
    <property type="evidence" value="ECO:0007669"/>
    <property type="project" value="UniProtKB-ARBA"/>
</dbReference>
<keyword evidence="4 6" id="KW-0238">DNA-binding</keyword>
<evidence type="ECO:0000313" key="9">
    <source>
        <dbReference type="EMBL" id="CFX89341.1"/>
    </source>
</evidence>
<dbReference type="OrthoDB" id="9784984at2"/>
<feature type="domain" description="RNA polymerase sigma factor 70 region 4 type 2" evidence="8">
    <location>
        <begin position="103"/>
        <end position="154"/>
    </location>
</feature>
<sequence>MVHTNSQELLVNYILANKEAYYRLAYSYTRNQDDALDIVQESVLKAMSSMRAPQKPEEIKPWFYRIVVNTSLDLLRKNKWVDQRGEKALEICSSSEDTHQELDLYKALDSLPINYRSIIVLKYFEDLTFEEIATILDENVNTVKTRLYSALKKLRLQLED</sequence>
<comment type="similarity">
    <text evidence="1 6">Belongs to the sigma-70 factor family. ECF subfamily.</text>
</comment>
<dbReference type="InterPro" id="IPR013324">
    <property type="entry name" value="RNA_pol_sigma_r3/r4-like"/>
</dbReference>
<dbReference type="PANTHER" id="PTHR43133">
    <property type="entry name" value="RNA POLYMERASE ECF-TYPE SIGMA FACTO"/>
    <property type="match status" value="1"/>
</dbReference>
<dbReference type="STRING" id="690567.2139"/>
<reference evidence="9 10" key="1">
    <citation type="submission" date="2015-03" db="EMBL/GenBank/DDBJ databases">
        <authorList>
            <person name="Murphy D."/>
        </authorList>
    </citation>
    <scope>NUCLEOTIDE SEQUENCE [LARGE SCALE GENOMIC DNA]</scope>
    <source>
        <strain evidence="9 10">OL-4</strain>
    </source>
</reference>
<keyword evidence="5 6" id="KW-0804">Transcription</keyword>
<dbReference type="AlphaFoldDB" id="A0A0E4C977"/>
<dbReference type="InterPro" id="IPR013325">
    <property type="entry name" value="RNA_pol_sigma_r2"/>
</dbReference>
<dbReference type="InterPro" id="IPR000838">
    <property type="entry name" value="RNA_pol_sigma70_ECF_CS"/>
</dbReference>
<dbReference type="InterPro" id="IPR036388">
    <property type="entry name" value="WH-like_DNA-bd_sf"/>
</dbReference>
<dbReference type="Gene3D" id="1.10.1740.10">
    <property type="match status" value="1"/>
</dbReference>
<evidence type="ECO:0000259" key="8">
    <source>
        <dbReference type="Pfam" id="PF08281"/>
    </source>
</evidence>
<evidence type="ECO:0000313" key="10">
    <source>
        <dbReference type="Proteomes" id="UP000045545"/>
    </source>
</evidence>
<evidence type="ECO:0000256" key="3">
    <source>
        <dbReference type="ARBA" id="ARBA00023082"/>
    </source>
</evidence>
<dbReference type="Pfam" id="PF08281">
    <property type="entry name" value="Sigma70_r4_2"/>
    <property type="match status" value="1"/>
</dbReference>
<gene>
    <name evidence="9" type="ORF">2139</name>
</gene>
<keyword evidence="3 6" id="KW-0731">Sigma factor</keyword>
<dbReference type="Gene3D" id="1.10.10.10">
    <property type="entry name" value="Winged helix-like DNA-binding domain superfamily/Winged helix DNA-binding domain"/>
    <property type="match status" value="1"/>
</dbReference>
<proteinExistence type="inferred from homology"/>
<dbReference type="SUPFAM" id="SSF88659">
    <property type="entry name" value="Sigma3 and sigma4 domains of RNA polymerase sigma factors"/>
    <property type="match status" value="1"/>
</dbReference>
<dbReference type="InterPro" id="IPR039425">
    <property type="entry name" value="RNA_pol_sigma-70-like"/>
</dbReference>
<dbReference type="EMBL" id="CGIH01000034">
    <property type="protein sequence ID" value="CFX89341.1"/>
    <property type="molecule type" value="Genomic_DNA"/>
</dbReference>
<keyword evidence="10" id="KW-1185">Reference proteome</keyword>
<feature type="domain" description="RNA polymerase sigma-70 region 2" evidence="7">
    <location>
        <begin position="16"/>
        <end position="80"/>
    </location>
</feature>
<dbReference type="Proteomes" id="UP000045545">
    <property type="component" value="Unassembled WGS sequence"/>
</dbReference>
<dbReference type="InterPro" id="IPR014284">
    <property type="entry name" value="RNA_pol_sigma-70_dom"/>
</dbReference>
<dbReference type="PROSITE" id="PS01063">
    <property type="entry name" value="SIGMA70_ECF"/>
    <property type="match status" value="1"/>
</dbReference>
<evidence type="ECO:0000256" key="6">
    <source>
        <dbReference type="RuleBase" id="RU000716"/>
    </source>
</evidence>
<evidence type="ECO:0000256" key="2">
    <source>
        <dbReference type="ARBA" id="ARBA00023015"/>
    </source>
</evidence>
<dbReference type="SUPFAM" id="SSF88946">
    <property type="entry name" value="Sigma2 domain of RNA polymerase sigma factors"/>
    <property type="match status" value="1"/>
</dbReference>
<dbReference type="GO" id="GO:0003677">
    <property type="term" value="F:DNA binding"/>
    <property type="evidence" value="ECO:0007669"/>
    <property type="project" value="UniProtKB-KW"/>
</dbReference>
<name>A0A0E4C977_9FIRM</name>
<dbReference type="Pfam" id="PF04542">
    <property type="entry name" value="Sigma70_r2"/>
    <property type="match status" value="1"/>
</dbReference>
<keyword evidence="2 6" id="KW-0805">Transcription regulation</keyword>
<evidence type="ECO:0000256" key="4">
    <source>
        <dbReference type="ARBA" id="ARBA00023125"/>
    </source>
</evidence>
<organism evidence="9 10">
    <name type="scientific">Syntrophomonas zehnderi OL-4</name>
    <dbReference type="NCBI Taxonomy" id="690567"/>
    <lineage>
        <taxon>Bacteria</taxon>
        <taxon>Bacillati</taxon>
        <taxon>Bacillota</taxon>
        <taxon>Clostridia</taxon>
        <taxon>Eubacteriales</taxon>
        <taxon>Syntrophomonadaceae</taxon>
        <taxon>Syntrophomonas</taxon>
    </lineage>
</organism>
<accession>A0A0E4C977</accession>
<dbReference type="InterPro" id="IPR007627">
    <property type="entry name" value="RNA_pol_sigma70_r2"/>
</dbReference>